<organism evidence="1">
    <name type="scientific">uncultured bacterium contig00004</name>
    <dbReference type="NCBI Taxonomy" id="1181496"/>
    <lineage>
        <taxon>Bacteria</taxon>
        <taxon>environmental samples</taxon>
    </lineage>
</organism>
<dbReference type="EMBL" id="JQ844164">
    <property type="protein sequence ID" value="AGS51555.1"/>
    <property type="molecule type" value="Genomic_DNA"/>
</dbReference>
<name>A0A806JXU9_9BACT</name>
<proteinExistence type="predicted"/>
<accession>A0A806JXU9</accession>
<evidence type="ECO:0000313" key="1">
    <source>
        <dbReference type="EMBL" id="AGS51555.1"/>
    </source>
</evidence>
<dbReference type="AlphaFoldDB" id="A0A806JXU9"/>
<sequence length="39" mass="4779">MGIKRMDLLNECKTSLLQEKFTLKKTELAKWLKYFLFRL</sequence>
<reference evidence="1" key="1">
    <citation type="submission" date="2012-03" db="EMBL/GenBank/DDBJ databases">
        <title>Functional metagenomics reveals considerable lignocellulase gene clusters in the gut microbiome of a wood-feeding higher termite.</title>
        <authorList>
            <person name="Liu N."/>
        </authorList>
    </citation>
    <scope>NUCLEOTIDE SEQUENCE</scope>
</reference>
<protein>
    <submittedName>
        <fullName evidence="1">Uncharacterized protein</fullName>
    </submittedName>
</protein>